<evidence type="ECO:0000256" key="4">
    <source>
        <dbReference type="ARBA" id="ARBA00023136"/>
    </source>
</evidence>
<feature type="transmembrane region" description="Helical" evidence="5">
    <location>
        <begin position="53"/>
        <end position="73"/>
    </location>
</feature>
<dbReference type="InterPro" id="IPR018499">
    <property type="entry name" value="Tetraspanin/Peripherin"/>
</dbReference>
<dbReference type="Pfam" id="PF00335">
    <property type="entry name" value="Tetraspanin"/>
    <property type="match status" value="1"/>
</dbReference>
<dbReference type="Gene3D" id="1.10.1450.10">
    <property type="entry name" value="Tetraspanin"/>
    <property type="match status" value="1"/>
</dbReference>
<dbReference type="CDD" id="cd03127">
    <property type="entry name" value="tetraspanin_LEL"/>
    <property type="match status" value="1"/>
</dbReference>
<evidence type="ECO:0000313" key="6">
    <source>
        <dbReference type="EMBL" id="JAG10804.1"/>
    </source>
</evidence>
<reference evidence="7" key="3">
    <citation type="submission" date="2014-09" db="EMBL/GenBank/DDBJ databases">
        <authorList>
            <person name="Magalhaes I.L.F."/>
            <person name="Oliveira U."/>
            <person name="Santos F.R."/>
            <person name="Vidigal T.H.D.A."/>
            <person name="Brescovit A.D."/>
            <person name="Santos A.J."/>
        </authorList>
    </citation>
    <scope>NUCLEOTIDE SEQUENCE</scope>
</reference>
<keyword evidence="4 5" id="KW-0472">Membrane</keyword>
<dbReference type="AlphaFoldDB" id="A0A0A9WSN3"/>
<evidence type="ECO:0000256" key="2">
    <source>
        <dbReference type="ARBA" id="ARBA00022692"/>
    </source>
</evidence>
<dbReference type="EMBL" id="GBHO01032800">
    <property type="protein sequence ID" value="JAG10804.1"/>
    <property type="molecule type" value="Transcribed_RNA"/>
</dbReference>
<sequence>MHLYYNAHDKSDLRKLGELLSFESSVRNPGDNKSESPEPEGLKRQVNFIFRTINGINAVTGLIFLLSGIIIFFEFRKVEADFGTSAFVIVSFVLGLCGITFFIYSALGFMLTVRSLQQMLLYAIGGGFVFVAMIFACAVRIPNTSVLLRNVSSEMMESLYLSKNGDPIQRAKWTYVQNSLHCCGVLNFWDWCEPKNVTHEQQGFNPQCAVPPSCFSNNSSDRLQDAAAIQIKIDPHRPIFVRGCYSLQMETLHLNINLYRSFGYLRIILVGFAVLFAIFLMMVFHR</sequence>
<name>A0A0A9WSN3_LYGHE</name>
<evidence type="ECO:0000256" key="5">
    <source>
        <dbReference type="SAM" id="Phobius"/>
    </source>
</evidence>
<keyword evidence="3 5" id="KW-1133">Transmembrane helix</keyword>
<dbReference type="GO" id="GO:0016020">
    <property type="term" value="C:membrane"/>
    <property type="evidence" value="ECO:0007669"/>
    <property type="project" value="UniProtKB-SubCell"/>
</dbReference>
<reference evidence="6" key="2">
    <citation type="submission" date="2014-07" db="EMBL/GenBank/DDBJ databases">
        <authorList>
            <person name="Hull J."/>
        </authorList>
    </citation>
    <scope>NUCLEOTIDE SEQUENCE</scope>
</reference>
<dbReference type="EMBL" id="GBRD01004839">
    <property type="protein sequence ID" value="JAG60982.1"/>
    <property type="molecule type" value="Transcribed_RNA"/>
</dbReference>
<reference evidence="6" key="1">
    <citation type="journal article" date="2014" name="PLoS ONE">
        <title>Transcriptome-Based Identification of ABC Transporters in the Western Tarnished Plant Bug Lygus hesperus.</title>
        <authorList>
            <person name="Hull J.J."/>
            <person name="Chaney K."/>
            <person name="Geib S.M."/>
            <person name="Fabrick J.A."/>
            <person name="Brent C.S."/>
            <person name="Walsh D."/>
            <person name="Lavine L.C."/>
        </authorList>
    </citation>
    <scope>NUCLEOTIDE SEQUENCE</scope>
</reference>
<dbReference type="InterPro" id="IPR008952">
    <property type="entry name" value="Tetraspanin_EC2_sf"/>
</dbReference>
<feature type="transmembrane region" description="Helical" evidence="5">
    <location>
        <begin position="119"/>
        <end position="141"/>
    </location>
</feature>
<proteinExistence type="predicted"/>
<protein>
    <submittedName>
        <fullName evidence="6">Tetraspanin-15</fullName>
    </submittedName>
</protein>
<feature type="transmembrane region" description="Helical" evidence="5">
    <location>
        <begin position="264"/>
        <end position="284"/>
    </location>
</feature>
<comment type="subcellular location">
    <subcellularLocation>
        <location evidence="1">Membrane</location>
        <topology evidence="1">Multi-pass membrane protein</topology>
    </subcellularLocation>
</comment>
<keyword evidence="2 5" id="KW-0812">Transmembrane</keyword>
<evidence type="ECO:0000313" key="7">
    <source>
        <dbReference type="EMBL" id="JAG60982.1"/>
    </source>
</evidence>
<feature type="transmembrane region" description="Helical" evidence="5">
    <location>
        <begin position="85"/>
        <end position="107"/>
    </location>
</feature>
<gene>
    <name evidence="6" type="primary">Tspan15</name>
    <name evidence="6" type="ORF">CM83_12281</name>
</gene>
<evidence type="ECO:0000256" key="1">
    <source>
        <dbReference type="ARBA" id="ARBA00004141"/>
    </source>
</evidence>
<dbReference type="SUPFAM" id="SSF48652">
    <property type="entry name" value="Tetraspanin"/>
    <property type="match status" value="1"/>
</dbReference>
<organism evidence="6">
    <name type="scientific">Lygus hesperus</name>
    <name type="common">Western plant bug</name>
    <dbReference type="NCBI Taxonomy" id="30085"/>
    <lineage>
        <taxon>Eukaryota</taxon>
        <taxon>Metazoa</taxon>
        <taxon>Ecdysozoa</taxon>
        <taxon>Arthropoda</taxon>
        <taxon>Hexapoda</taxon>
        <taxon>Insecta</taxon>
        <taxon>Pterygota</taxon>
        <taxon>Neoptera</taxon>
        <taxon>Paraneoptera</taxon>
        <taxon>Hemiptera</taxon>
        <taxon>Heteroptera</taxon>
        <taxon>Panheteroptera</taxon>
        <taxon>Cimicomorpha</taxon>
        <taxon>Miridae</taxon>
        <taxon>Mirini</taxon>
        <taxon>Lygus</taxon>
    </lineage>
</organism>
<evidence type="ECO:0000256" key="3">
    <source>
        <dbReference type="ARBA" id="ARBA00022989"/>
    </source>
</evidence>
<accession>A0A0A9WSN3</accession>